<feature type="region of interest" description="Disordered" evidence="7">
    <location>
        <begin position="130"/>
        <end position="150"/>
    </location>
</feature>
<keyword evidence="3 6" id="KW-0687">Ribonucleoprotein</keyword>
<dbReference type="SUPFAM" id="SSF74731">
    <property type="entry name" value="Ribosomal protein L20"/>
    <property type="match status" value="1"/>
</dbReference>
<dbReference type="AlphaFoldDB" id="R4WQB3"/>
<dbReference type="GO" id="GO:0005840">
    <property type="term" value="C:ribosome"/>
    <property type="evidence" value="ECO:0007669"/>
    <property type="project" value="UniProtKB-KW"/>
</dbReference>
<dbReference type="EMBL" id="AK417886">
    <property type="protein sequence ID" value="BAN21101.1"/>
    <property type="molecule type" value="mRNA"/>
</dbReference>
<dbReference type="GO" id="GO:1990904">
    <property type="term" value="C:ribonucleoprotein complex"/>
    <property type="evidence" value="ECO:0007669"/>
    <property type="project" value="UniProtKB-KW"/>
</dbReference>
<dbReference type="PANTHER" id="PTHR10986">
    <property type="entry name" value="39S RIBOSOMAL PROTEIN L20"/>
    <property type="match status" value="1"/>
</dbReference>
<dbReference type="GO" id="GO:0006412">
    <property type="term" value="P:translation"/>
    <property type="evidence" value="ECO:0007669"/>
    <property type="project" value="InterPro"/>
</dbReference>
<dbReference type="GO" id="GO:0019843">
    <property type="term" value="F:rRNA binding"/>
    <property type="evidence" value="ECO:0007669"/>
    <property type="project" value="InterPro"/>
</dbReference>
<evidence type="ECO:0000256" key="5">
    <source>
        <dbReference type="ARBA" id="ARBA00076245"/>
    </source>
</evidence>
<evidence type="ECO:0000256" key="1">
    <source>
        <dbReference type="ARBA" id="ARBA00007698"/>
    </source>
</evidence>
<dbReference type="Pfam" id="PF00453">
    <property type="entry name" value="Ribosomal_L20"/>
    <property type="match status" value="1"/>
</dbReference>
<evidence type="ECO:0000256" key="2">
    <source>
        <dbReference type="ARBA" id="ARBA00022980"/>
    </source>
</evidence>
<dbReference type="Gene3D" id="6.10.160.10">
    <property type="match status" value="1"/>
</dbReference>
<reference evidence="8" key="1">
    <citation type="journal article" date="2013" name="PLoS ONE">
        <title>Gene expression in gut symbiotic organ of stinkbug affected by extracellular bacterial symbiont.</title>
        <authorList>
            <person name="Futahashi R."/>
            <person name="Tanaka K."/>
            <person name="Tanahashi M."/>
            <person name="Nikoh N."/>
            <person name="Kikuchi Y."/>
            <person name="Lee B.L."/>
            <person name="Fukatsu T."/>
        </authorList>
    </citation>
    <scope>NUCLEOTIDE SEQUENCE</scope>
    <source>
        <tissue evidence="8">Midgut</tissue>
    </source>
</reference>
<dbReference type="PRINTS" id="PR00062">
    <property type="entry name" value="RIBOSOMALL20"/>
</dbReference>
<evidence type="ECO:0000313" key="8">
    <source>
        <dbReference type="EMBL" id="BAN21101.1"/>
    </source>
</evidence>
<dbReference type="Gene3D" id="1.10.1900.20">
    <property type="entry name" value="Ribosomal protein L20"/>
    <property type="match status" value="1"/>
</dbReference>
<protein>
    <recommendedName>
        <fullName evidence="4">Large ribosomal subunit protein bL20m</fullName>
    </recommendedName>
    <alternativeName>
        <fullName evidence="5">39S ribosomal protein L20, mitochondrial</fullName>
    </alternativeName>
</protein>
<dbReference type="InterPro" id="IPR005813">
    <property type="entry name" value="Ribosomal_bL20"/>
</dbReference>
<evidence type="ECO:0000256" key="4">
    <source>
        <dbReference type="ARBA" id="ARBA00072767"/>
    </source>
</evidence>
<comment type="similarity">
    <text evidence="1 6">Belongs to the bacterial ribosomal protein bL20 family.</text>
</comment>
<evidence type="ECO:0000256" key="6">
    <source>
        <dbReference type="RuleBase" id="RU000561"/>
    </source>
</evidence>
<evidence type="ECO:0000256" key="7">
    <source>
        <dbReference type="SAM" id="MobiDB-lite"/>
    </source>
</evidence>
<sequence>MVFQTAALLIRARGPDEFWRKRKIFKLAAHFYGRKRNCYSIAIRYVHRALQYATKGRKLKKEDMANLWDTRVSAGCEEHGVSYPLLREGLARSNILLNRKVLADLAIWEPYSFKALTQVAWTKMREDDDAASKELKDTPPSNVVTRGLLD</sequence>
<organism evidence="8">
    <name type="scientific">Riptortus pedestris</name>
    <name type="common">Bean bug</name>
    <dbReference type="NCBI Taxonomy" id="329032"/>
    <lineage>
        <taxon>Eukaryota</taxon>
        <taxon>Metazoa</taxon>
        <taxon>Ecdysozoa</taxon>
        <taxon>Arthropoda</taxon>
        <taxon>Hexapoda</taxon>
        <taxon>Insecta</taxon>
        <taxon>Pterygota</taxon>
        <taxon>Neoptera</taxon>
        <taxon>Paraneoptera</taxon>
        <taxon>Hemiptera</taxon>
        <taxon>Heteroptera</taxon>
        <taxon>Panheteroptera</taxon>
        <taxon>Pentatomomorpha</taxon>
        <taxon>Coreoidea</taxon>
        <taxon>Alydidae</taxon>
        <taxon>Riptortus</taxon>
    </lineage>
</organism>
<proteinExistence type="evidence at transcript level"/>
<dbReference type="FunFam" id="1.10.1900.20:FF:000001">
    <property type="entry name" value="50S ribosomal protein L20"/>
    <property type="match status" value="1"/>
</dbReference>
<keyword evidence="2 6" id="KW-0689">Ribosomal protein</keyword>
<dbReference type="GO" id="GO:0003735">
    <property type="term" value="F:structural constituent of ribosome"/>
    <property type="evidence" value="ECO:0007669"/>
    <property type="project" value="InterPro"/>
</dbReference>
<dbReference type="InterPro" id="IPR035566">
    <property type="entry name" value="Ribosomal_protein_bL20_C"/>
</dbReference>
<accession>R4WQB3</accession>
<dbReference type="NCBIfam" id="TIGR01032">
    <property type="entry name" value="rplT_bact"/>
    <property type="match status" value="1"/>
</dbReference>
<evidence type="ECO:0000256" key="3">
    <source>
        <dbReference type="ARBA" id="ARBA00023274"/>
    </source>
</evidence>
<name>R4WQB3_RIPPE</name>